<organism evidence="2 3">
    <name type="scientific">Mesorhizobium japonicum (strain LMG 29417 / CECT 9101 / MAFF 303099)</name>
    <name type="common">Mesorhizobium loti (strain MAFF 303099)</name>
    <dbReference type="NCBI Taxonomy" id="266835"/>
    <lineage>
        <taxon>Bacteria</taxon>
        <taxon>Pseudomonadati</taxon>
        <taxon>Pseudomonadota</taxon>
        <taxon>Alphaproteobacteria</taxon>
        <taxon>Hyphomicrobiales</taxon>
        <taxon>Phyllobacteriaceae</taxon>
        <taxon>Mesorhizobium</taxon>
    </lineage>
</organism>
<sequence length="51" mass="5706">MTPTAYSIITRIEHHLARAGLARATILAPTALRSEPPFQHNQEKPQEGNDR</sequence>
<dbReference type="EMBL" id="BA000012">
    <property type="protein sequence ID" value="BAB53461.1"/>
    <property type="molecule type" value="Genomic_DNA"/>
</dbReference>
<dbReference type="Proteomes" id="UP000000552">
    <property type="component" value="Chromosome"/>
</dbReference>
<evidence type="ECO:0000313" key="3">
    <source>
        <dbReference type="Proteomes" id="UP000000552"/>
    </source>
</evidence>
<evidence type="ECO:0000256" key="1">
    <source>
        <dbReference type="SAM" id="MobiDB-lite"/>
    </source>
</evidence>
<proteinExistence type="predicted"/>
<accession>Q986J2</accession>
<feature type="compositionally biased region" description="Basic and acidic residues" evidence="1">
    <location>
        <begin position="41"/>
        <end position="51"/>
    </location>
</feature>
<gene>
    <name evidence="2" type="ordered locus">msl7333</name>
</gene>
<dbReference type="HOGENOM" id="CLU_3103077_0_0_5"/>
<evidence type="ECO:0000313" key="2">
    <source>
        <dbReference type="EMBL" id="BAB53461.1"/>
    </source>
</evidence>
<reference evidence="2 3" key="1">
    <citation type="journal article" date="2000" name="DNA Res.">
        <title>Complete genome structure of the nitrogen-fixing symbiotic bacterium Mesorhizobium loti.</title>
        <authorList>
            <person name="Kaneko T."/>
            <person name="Nakamura Y."/>
            <person name="Sato S."/>
            <person name="Asamizu E."/>
            <person name="Kato T."/>
            <person name="Sasamoto S."/>
            <person name="Watanabe A."/>
            <person name="Idesawa K."/>
            <person name="Ishikawa A."/>
            <person name="Kawashima K."/>
            <person name="Kimura T."/>
            <person name="Kishida Y."/>
            <person name="Kiyokawa C."/>
            <person name="Kohara M."/>
            <person name="Matsumoto M."/>
            <person name="Matsuno A."/>
            <person name="Mochizuki Y."/>
            <person name="Nakayama S."/>
            <person name="Nakazaki N."/>
            <person name="Shimpo S."/>
            <person name="Sugimoto M."/>
            <person name="Takeuchi C."/>
            <person name="Yamada M."/>
            <person name="Tabata S."/>
        </authorList>
    </citation>
    <scope>NUCLEOTIDE SEQUENCE [LARGE SCALE GENOMIC DNA]</scope>
    <source>
        <strain evidence="3">LMG 29417 / CECT 9101 / MAFF 303099</strain>
    </source>
</reference>
<dbReference type="AlphaFoldDB" id="Q986J2"/>
<dbReference type="KEGG" id="mlo:msl7333"/>
<feature type="region of interest" description="Disordered" evidence="1">
    <location>
        <begin position="32"/>
        <end position="51"/>
    </location>
</feature>
<protein>
    <submittedName>
        <fullName evidence="2">Msl7333 protein</fullName>
    </submittedName>
</protein>
<name>Q986J2_RHILO</name>